<proteinExistence type="predicted"/>
<dbReference type="AlphaFoldDB" id="A0A9P5PV54"/>
<dbReference type="EMBL" id="JADNRY010000046">
    <property type="protein sequence ID" value="KAF9069898.1"/>
    <property type="molecule type" value="Genomic_DNA"/>
</dbReference>
<sequence length="84" mass="9323">MYNSNAHILYIHDVLVAFFSLLCLNCFHSIFAVHVFLDVSSGCYLGVAKIGACTVQDVPIRLYVFLVTQQSTLLVFVLTVLPSL</sequence>
<reference evidence="2" key="1">
    <citation type="submission" date="2020-11" db="EMBL/GenBank/DDBJ databases">
        <authorList>
            <consortium name="DOE Joint Genome Institute"/>
            <person name="Ahrendt S."/>
            <person name="Riley R."/>
            <person name="Andreopoulos W."/>
            <person name="Labutti K."/>
            <person name="Pangilinan J."/>
            <person name="Ruiz-Duenas F.J."/>
            <person name="Barrasa J.M."/>
            <person name="Sanchez-Garcia M."/>
            <person name="Camarero S."/>
            <person name="Miyauchi S."/>
            <person name="Serrano A."/>
            <person name="Linde D."/>
            <person name="Babiker R."/>
            <person name="Drula E."/>
            <person name="Ayuso-Fernandez I."/>
            <person name="Pacheco R."/>
            <person name="Padilla G."/>
            <person name="Ferreira P."/>
            <person name="Barriuso J."/>
            <person name="Kellner H."/>
            <person name="Castanera R."/>
            <person name="Alfaro M."/>
            <person name="Ramirez L."/>
            <person name="Pisabarro A.G."/>
            <person name="Kuo A."/>
            <person name="Tritt A."/>
            <person name="Lipzen A."/>
            <person name="He G."/>
            <person name="Yan M."/>
            <person name="Ng V."/>
            <person name="Cullen D."/>
            <person name="Martin F."/>
            <person name="Rosso M.-N."/>
            <person name="Henrissat B."/>
            <person name="Hibbett D."/>
            <person name="Martinez A.T."/>
            <person name="Grigoriev I.V."/>
        </authorList>
    </citation>
    <scope>NUCLEOTIDE SEQUENCE</scope>
    <source>
        <strain evidence="2">AH 40177</strain>
    </source>
</reference>
<organism evidence="2 3">
    <name type="scientific">Rhodocollybia butyracea</name>
    <dbReference type="NCBI Taxonomy" id="206335"/>
    <lineage>
        <taxon>Eukaryota</taxon>
        <taxon>Fungi</taxon>
        <taxon>Dikarya</taxon>
        <taxon>Basidiomycota</taxon>
        <taxon>Agaricomycotina</taxon>
        <taxon>Agaricomycetes</taxon>
        <taxon>Agaricomycetidae</taxon>
        <taxon>Agaricales</taxon>
        <taxon>Marasmiineae</taxon>
        <taxon>Omphalotaceae</taxon>
        <taxon>Rhodocollybia</taxon>
    </lineage>
</organism>
<keyword evidence="1" id="KW-0812">Transmembrane</keyword>
<keyword evidence="1" id="KW-1133">Transmembrane helix</keyword>
<evidence type="ECO:0000256" key="1">
    <source>
        <dbReference type="SAM" id="Phobius"/>
    </source>
</evidence>
<keyword evidence="3" id="KW-1185">Reference proteome</keyword>
<feature type="transmembrane region" description="Helical" evidence="1">
    <location>
        <begin position="15"/>
        <end position="39"/>
    </location>
</feature>
<evidence type="ECO:0000313" key="2">
    <source>
        <dbReference type="EMBL" id="KAF9069898.1"/>
    </source>
</evidence>
<accession>A0A9P5PV54</accession>
<feature type="transmembrane region" description="Helical" evidence="1">
    <location>
        <begin position="60"/>
        <end position="81"/>
    </location>
</feature>
<name>A0A9P5PV54_9AGAR</name>
<comment type="caution">
    <text evidence="2">The sequence shown here is derived from an EMBL/GenBank/DDBJ whole genome shotgun (WGS) entry which is preliminary data.</text>
</comment>
<keyword evidence="1" id="KW-0472">Membrane</keyword>
<evidence type="ECO:0000313" key="3">
    <source>
        <dbReference type="Proteomes" id="UP000772434"/>
    </source>
</evidence>
<gene>
    <name evidence="2" type="ORF">BDP27DRAFT_1324774</name>
</gene>
<protein>
    <submittedName>
        <fullName evidence="2">Uncharacterized protein</fullName>
    </submittedName>
</protein>
<dbReference type="Proteomes" id="UP000772434">
    <property type="component" value="Unassembled WGS sequence"/>
</dbReference>